<feature type="domain" description="Peptidase C14 caspase" evidence="5">
    <location>
        <begin position="90"/>
        <end position="339"/>
    </location>
</feature>
<dbReference type="AlphaFoldDB" id="A0A1L7XQL4"/>
<keyword evidence="2" id="KW-0378">Hydrolase</keyword>
<dbReference type="GO" id="GO:0006508">
    <property type="term" value="P:proteolysis"/>
    <property type="evidence" value="ECO:0007669"/>
    <property type="project" value="InterPro"/>
</dbReference>
<organism evidence="6 7">
    <name type="scientific">Phialocephala subalpina</name>
    <dbReference type="NCBI Taxonomy" id="576137"/>
    <lineage>
        <taxon>Eukaryota</taxon>
        <taxon>Fungi</taxon>
        <taxon>Dikarya</taxon>
        <taxon>Ascomycota</taxon>
        <taxon>Pezizomycotina</taxon>
        <taxon>Leotiomycetes</taxon>
        <taxon>Helotiales</taxon>
        <taxon>Mollisiaceae</taxon>
        <taxon>Phialocephala</taxon>
        <taxon>Phialocephala fortinii species complex</taxon>
    </lineage>
</organism>
<evidence type="ECO:0000313" key="7">
    <source>
        <dbReference type="Proteomes" id="UP000184330"/>
    </source>
</evidence>
<dbReference type="EMBL" id="FJOG01000043">
    <property type="protein sequence ID" value="CZR67342.1"/>
    <property type="molecule type" value="Genomic_DNA"/>
</dbReference>
<keyword evidence="2" id="KW-0788">Thiol protease</keyword>
<keyword evidence="2" id="KW-0645">Protease</keyword>
<keyword evidence="3" id="KW-0865">Zymogen</keyword>
<dbReference type="InterPro" id="IPR029030">
    <property type="entry name" value="Caspase-like_dom_sf"/>
</dbReference>
<dbReference type="GO" id="GO:0004197">
    <property type="term" value="F:cysteine-type endopeptidase activity"/>
    <property type="evidence" value="ECO:0007669"/>
    <property type="project" value="InterPro"/>
</dbReference>
<accession>A0A1L7XQL4</accession>
<sequence>MPTSAMSDNELFITLSAGDNDSGDDLSLADDRSFTSATHDTRRTKYHTRDLSTFAKHLEHAAASVFPNKGQPRYQTVRVLLLRWEEDSLGVKHELDNLASTFRHYGYDTETWLIPTVKSHNLLMKKALQILDDYGSPDDLLIVYYAGHGRMNASRRAEWTCVLDNKTISLQWHAVQTLFEDADSDVLLLLDCCAAVSGALAGVNNNNNNVTETIAACGFETWAPLPGRHSFTETLTSVLKEWYDRPAFTAAMLHCEILNRLRHEKPEYRGSMKFEYRKSPIHVLSTNDPKARSVELAPRHREPLPDQHVLHPSLKPARGRGTAWSSIQTESDILNYISSKESDNLSTIKSTNPDPYNMDSLTRTLKNGELAIPHVLISLALEEEQLLDINQCRKWLQDFPAMARFVTVQGVYRSNSTLLLLSVPVPIWDMLPSDPACVFVGYVHSQNMLNPTRSPQAAVDGPELKRLNEVCPRSRADRPKPRLKAYQWVVCLLFGLLIALCLAWAMANWNGGLDLSLDSILTIYNELLYSNLTTSSHTNTLDRYTLTITALQVTSMPECLKFALRGASVEHLHLDEVKDACSATELYDKGYFTEQDHQPDLNPRAIEEFSRRLFAGERIELTSLGSKGCGFQGFSLINKR</sequence>
<reference evidence="6" key="1">
    <citation type="submission" date="2016-03" db="EMBL/GenBank/DDBJ databases">
        <authorList>
            <person name="Ploux O."/>
        </authorList>
    </citation>
    <scope>NUCLEOTIDE SEQUENCE [LARGE SCALE GENOMIC DNA]</scope>
    <source>
        <strain evidence="6">UAMH 11012</strain>
    </source>
</reference>
<dbReference type="SUPFAM" id="SSF52129">
    <property type="entry name" value="Caspase-like"/>
    <property type="match status" value="1"/>
</dbReference>
<dbReference type="OrthoDB" id="4760831at2759"/>
<keyword evidence="4" id="KW-0812">Transmembrane</keyword>
<protein>
    <recommendedName>
        <fullName evidence="5">Peptidase C14 caspase domain-containing protein</fullName>
    </recommendedName>
</protein>
<dbReference type="Proteomes" id="UP000184330">
    <property type="component" value="Unassembled WGS sequence"/>
</dbReference>
<evidence type="ECO:0000256" key="3">
    <source>
        <dbReference type="ARBA" id="ARBA00023145"/>
    </source>
</evidence>
<dbReference type="GO" id="GO:0006915">
    <property type="term" value="P:apoptotic process"/>
    <property type="evidence" value="ECO:0007669"/>
    <property type="project" value="UniProtKB-KW"/>
</dbReference>
<evidence type="ECO:0000256" key="1">
    <source>
        <dbReference type="ARBA" id="ARBA00022703"/>
    </source>
</evidence>
<evidence type="ECO:0000256" key="2">
    <source>
        <dbReference type="ARBA" id="ARBA00022807"/>
    </source>
</evidence>
<dbReference type="InterPro" id="IPR011600">
    <property type="entry name" value="Pept_C14_caspase"/>
</dbReference>
<dbReference type="STRING" id="576137.A0A1L7XQL4"/>
<name>A0A1L7XQL4_9HELO</name>
<keyword evidence="1" id="KW-0053">Apoptosis</keyword>
<keyword evidence="7" id="KW-1185">Reference proteome</keyword>
<feature type="transmembrane region" description="Helical" evidence="4">
    <location>
        <begin position="485"/>
        <end position="507"/>
    </location>
</feature>
<evidence type="ECO:0000313" key="6">
    <source>
        <dbReference type="EMBL" id="CZR67342.1"/>
    </source>
</evidence>
<keyword evidence="4" id="KW-0472">Membrane</keyword>
<dbReference type="Pfam" id="PF00656">
    <property type="entry name" value="Peptidase_C14"/>
    <property type="match status" value="1"/>
</dbReference>
<gene>
    <name evidence="6" type="ORF">PAC_17241</name>
</gene>
<evidence type="ECO:0000256" key="4">
    <source>
        <dbReference type="SAM" id="Phobius"/>
    </source>
</evidence>
<evidence type="ECO:0000259" key="5">
    <source>
        <dbReference type="Pfam" id="PF00656"/>
    </source>
</evidence>
<proteinExistence type="predicted"/>
<dbReference type="Gene3D" id="3.40.50.1460">
    <property type="match status" value="1"/>
</dbReference>
<keyword evidence="4" id="KW-1133">Transmembrane helix</keyword>